<dbReference type="PROSITE" id="PS51352">
    <property type="entry name" value="THIOREDOXIN_2"/>
    <property type="match status" value="1"/>
</dbReference>
<dbReference type="Gene3D" id="3.40.30.10">
    <property type="entry name" value="Glutaredoxin"/>
    <property type="match status" value="1"/>
</dbReference>
<dbReference type="KEGG" id="mfo:Metfor_1004"/>
<reference evidence="3 4" key="2">
    <citation type="journal article" date="2014" name="Genome Announc.">
        <title>Complete Genome Sequence of Methanoregula formicica SMSPT, a Mesophilic Hydrogenotrophic Methanogen Isolated from a Methanogenic Upflow Anaerobic Sludge Blanket Reactor.</title>
        <authorList>
            <person name="Yamamoto K."/>
            <person name="Tamaki H."/>
            <person name="Cadillo-Quiroz H."/>
            <person name="Imachi H."/>
            <person name="Kyrpides N."/>
            <person name="Woyke T."/>
            <person name="Goodwin L."/>
            <person name="Zinder S.H."/>
            <person name="Kamagata Y."/>
            <person name="Liu W.T."/>
        </authorList>
    </citation>
    <scope>NUCLEOTIDE SEQUENCE [LARGE SCALE GENOMIC DNA]</scope>
    <source>
        <strain evidence="4">DSM 22288 / NBRC 105244 / SMSP</strain>
    </source>
</reference>
<dbReference type="GeneID" id="14310317"/>
<name>L0HE44_METFS</name>
<evidence type="ECO:0000259" key="2">
    <source>
        <dbReference type="PROSITE" id="PS51352"/>
    </source>
</evidence>
<dbReference type="AlphaFoldDB" id="L0HE44"/>
<dbReference type="InterPro" id="IPR050455">
    <property type="entry name" value="Tpx_Peroxidase_subfamily"/>
</dbReference>
<evidence type="ECO:0000313" key="4">
    <source>
        <dbReference type="Proteomes" id="UP000010824"/>
    </source>
</evidence>
<protein>
    <submittedName>
        <fullName evidence="3">Peroxiredoxin</fullName>
    </submittedName>
</protein>
<proteinExistence type="predicted"/>
<accession>L0HE44</accession>
<keyword evidence="4" id="KW-1185">Reference proteome</keyword>
<reference evidence="4" key="1">
    <citation type="submission" date="2011-12" db="EMBL/GenBank/DDBJ databases">
        <title>Complete sequence of Methanoregula formicicum SMSP.</title>
        <authorList>
            <person name="Lucas S."/>
            <person name="Han J."/>
            <person name="Lapidus A."/>
            <person name="Cheng J.-F."/>
            <person name="Goodwin L."/>
            <person name="Pitluck S."/>
            <person name="Peters L."/>
            <person name="Ovchinnikova G."/>
            <person name="Teshima H."/>
            <person name="Detter J.C."/>
            <person name="Han C."/>
            <person name="Tapia R."/>
            <person name="Land M."/>
            <person name="Hauser L."/>
            <person name="Kyrpides N."/>
            <person name="Ivanova N."/>
            <person name="Pagani I."/>
            <person name="Imachi H."/>
            <person name="Tamaki H."/>
            <person name="Sekiguchi Y."/>
            <person name="Kamagata Y."/>
            <person name="Cadillo-Quiroz H."/>
            <person name="Zinder S."/>
            <person name="Liu W.-T."/>
            <person name="Woyke T."/>
        </authorList>
    </citation>
    <scope>NUCLEOTIDE SEQUENCE [LARGE SCALE GENOMIC DNA]</scope>
    <source>
        <strain evidence="4">DSM 22288 / NBRC 105244 / SMSP</strain>
    </source>
</reference>
<evidence type="ECO:0000256" key="1">
    <source>
        <dbReference type="ARBA" id="ARBA00023284"/>
    </source>
</evidence>
<dbReference type="STRING" id="593750.Metfor_1004"/>
<evidence type="ECO:0000313" key="3">
    <source>
        <dbReference type="EMBL" id="AGB02056.1"/>
    </source>
</evidence>
<dbReference type="HOGENOM" id="CLU_042529_14_2_2"/>
<feature type="domain" description="Thioredoxin" evidence="2">
    <location>
        <begin position="2"/>
        <end position="150"/>
    </location>
</feature>
<dbReference type="InterPro" id="IPR013766">
    <property type="entry name" value="Thioredoxin_domain"/>
</dbReference>
<dbReference type="InterPro" id="IPR000866">
    <property type="entry name" value="AhpC/TSA"/>
</dbReference>
<dbReference type="PANTHER" id="PTHR43110:SF1">
    <property type="entry name" value="THIOL PEROXIDASE"/>
    <property type="match status" value="1"/>
</dbReference>
<dbReference type="Proteomes" id="UP000010824">
    <property type="component" value="Chromosome"/>
</dbReference>
<dbReference type="EMBL" id="CP003167">
    <property type="protein sequence ID" value="AGB02056.1"/>
    <property type="molecule type" value="Genomic_DNA"/>
</dbReference>
<keyword evidence="1" id="KW-0676">Redox-active center</keyword>
<dbReference type="GO" id="GO:0016209">
    <property type="term" value="F:antioxidant activity"/>
    <property type="evidence" value="ECO:0007669"/>
    <property type="project" value="InterPro"/>
</dbReference>
<dbReference type="OrthoDB" id="145578at2157"/>
<dbReference type="InParanoid" id="L0HE44"/>
<dbReference type="RefSeq" id="WP_015285020.1">
    <property type="nucleotide sequence ID" value="NC_019943.1"/>
</dbReference>
<dbReference type="eggNOG" id="arCOG00310">
    <property type="taxonomic scope" value="Archaea"/>
</dbReference>
<organism evidence="3 4">
    <name type="scientific">Methanoregula formicica (strain DSM 22288 / NBRC 105244 / SMSP)</name>
    <dbReference type="NCBI Taxonomy" id="593750"/>
    <lineage>
        <taxon>Archaea</taxon>
        <taxon>Methanobacteriati</taxon>
        <taxon>Methanobacteriota</taxon>
        <taxon>Stenosarchaea group</taxon>
        <taxon>Methanomicrobia</taxon>
        <taxon>Methanomicrobiales</taxon>
        <taxon>Methanoregulaceae</taxon>
        <taxon>Methanoregula</taxon>
    </lineage>
</organism>
<dbReference type="GO" id="GO:0016491">
    <property type="term" value="F:oxidoreductase activity"/>
    <property type="evidence" value="ECO:0007669"/>
    <property type="project" value="InterPro"/>
</dbReference>
<dbReference type="InterPro" id="IPR036249">
    <property type="entry name" value="Thioredoxin-like_sf"/>
</dbReference>
<dbReference type="Pfam" id="PF00578">
    <property type="entry name" value="AhpC-TSA"/>
    <property type="match status" value="1"/>
</dbReference>
<dbReference type="SUPFAM" id="SSF52833">
    <property type="entry name" value="Thioredoxin-like"/>
    <property type="match status" value="1"/>
</dbReference>
<sequence length="150" mass="16804">MVQTGDSAPNISVKDQNDKTFDLYEHAGKSVLLSFHPLAWTEFCAAHMKSLEDNRSVILENNCVPVGISVNFVPYKSAWAQSIGIQETPLLCDFWPQGAVAMKYGIFGDANGFSERANIIVDERQRVVFVKVYPVHSVPDIREIISFLKQ</sequence>
<gene>
    <name evidence="3" type="ordered locus">Metfor_1004</name>
</gene>
<dbReference type="PANTHER" id="PTHR43110">
    <property type="entry name" value="THIOL PEROXIDASE"/>
    <property type="match status" value="1"/>
</dbReference>